<dbReference type="Proteomes" id="UP000233375">
    <property type="component" value="Unassembled WGS sequence"/>
</dbReference>
<dbReference type="OrthoDB" id="2352213at2"/>
<dbReference type="PROSITE" id="PS51257">
    <property type="entry name" value="PROKAR_LIPOPROTEIN"/>
    <property type="match status" value="1"/>
</dbReference>
<feature type="signal peptide" evidence="1">
    <location>
        <begin position="1"/>
        <end position="21"/>
    </location>
</feature>
<name>A0A2N0YYI0_9BACI</name>
<sequence length="219" mass="25104">MKKMIALCFICLLLLSGCSSYKEDNYLFPEVSSTKSKSAKTTIPTYYKDYPANPQVIDDRTLVQAGQTIRSNKGEATLTKITNINNLYRTEAIELNIQEAKLINYKPAYSLTDFYHSYTHDEQFTFIKCFVEVKNTSGETRYFAPVAYLTTDTGERITWDQDIYLENLNNPLKPDETRKGSIGFILKKPNIKSVKINTSDVFDEKHIKLATEKNIDISF</sequence>
<dbReference type="AlphaFoldDB" id="A0A2N0YYI0"/>
<accession>A0A2N0YYI0</accession>
<comment type="caution">
    <text evidence="2">The sequence shown here is derived from an EMBL/GenBank/DDBJ whole genome shotgun (WGS) entry which is preliminary data.</text>
</comment>
<protein>
    <recommendedName>
        <fullName evidence="4">DUF4352 domain-containing protein</fullName>
    </recommendedName>
</protein>
<feature type="chain" id="PRO_5039476968" description="DUF4352 domain-containing protein" evidence="1">
    <location>
        <begin position="22"/>
        <end position="219"/>
    </location>
</feature>
<keyword evidence="3" id="KW-1185">Reference proteome</keyword>
<dbReference type="RefSeq" id="WP_101178564.1">
    <property type="nucleotide sequence ID" value="NZ_PISE01000044.1"/>
</dbReference>
<gene>
    <name evidence="2" type="ORF">CWS01_17965</name>
</gene>
<organism evidence="2 3">
    <name type="scientific">Niallia nealsonii</name>
    <dbReference type="NCBI Taxonomy" id="115979"/>
    <lineage>
        <taxon>Bacteria</taxon>
        <taxon>Bacillati</taxon>
        <taxon>Bacillota</taxon>
        <taxon>Bacilli</taxon>
        <taxon>Bacillales</taxon>
        <taxon>Bacillaceae</taxon>
        <taxon>Niallia</taxon>
    </lineage>
</organism>
<dbReference type="EMBL" id="PISE01000044">
    <property type="protein sequence ID" value="PKG22314.1"/>
    <property type="molecule type" value="Genomic_DNA"/>
</dbReference>
<evidence type="ECO:0008006" key="4">
    <source>
        <dbReference type="Google" id="ProtNLM"/>
    </source>
</evidence>
<evidence type="ECO:0000313" key="3">
    <source>
        <dbReference type="Proteomes" id="UP000233375"/>
    </source>
</evidence>
<reference evidence="2 3" key="1">
    <citation type="journal article" date="2003" name="Int. J. Syst. Evol. Microbiol.">
        <title>Bacillus nealsonii sp. nov., isolated from a spacecraft-assembly facility, whose spores are gamma-radiation resistant.</title>
        <authorList>
            <person name="Venkateswaran K."/>
            <person name="Kempf M."/>
            <person name="Chen F."/>
            <person name="Satomi M."/>
            <person name="Nicholson W."/>
            <person name="Kern R."/>
        </authorList>
    </citation>
    <scope>NUCLEOTIDE SEQUENCE [LARGE SCALE GENOMIC DNA]</scope>
    <source>
        <strain evidence="2 3">FO-92</strain>
    </source>
</reference>
<keyword evidence="1" id="KW-0732">Signal</keyword>
<evidence type="ECO:0000313" key="2">
    <source>
        <dbReference type="EMBL" id="PKG22314.1"/>
    </source>
</evidence>
<proteinExistence type="predicted"/>
<evidence type="ECO:0000256" key="1">
    <source>
        <dbReference type="SAM" id="SignalP"/>
    </source>
</evidence>